<dbReference type="AlphaFoldDB" id="A0A336MF08"/>
<evidence type="ECO:0000313" key="13">
    <source>
        <dbReference type="EMBL" id="SSX28520.1"/>
    </source>
</evidence>
<feature type="domain" description="Gelsolin-like" evidence="10">
    <location>
        <begin position="310"/>
        <end position="379"/>
    </location>
</feature>
<dbReference type="GO" id="GO:0005737">
    <property type="term" value="C:cytoplasm"/>
    <property type="evidence" value="ECO:0007669"/>
    <property type="project" value="TreeGrafter"/>
</dbReference>
<feature type="chain" id="PRO_5036062330" evidence="9">
    <location>
        <begin position="25"/>
        <end position="768"/>
    </location>
</feature>
<dbReference type="GO" id="GO:0051014">
    <property type="term" value="P:actin filament severing"/>
    <property type="evidence" value="ECO:0007669"/>
    <property type="project" value="TreeGrafter"/>
</dbReference>
<dbReference type="CDD" id="cd11291">
    <property type="entry name" value="gelsolin_S6_like"/>
    <property type="match status" value="1"/>
</dbReference>
<evidence type="ECO:0000256" key="1">
    <source>
        <dbReference type="ARBA" id="ARBA00004245"/>
    </source>
</evidence>
<dbReference type="GO" id="GO:0008154">
    <property type="term" value="P:actin polymerization or depolymerization"/>
    <property type="evidence" value="ECO:0007669"/>
    <property type="project" value="TreeGrafter"/>
</dbReference>
<dbReference type="GO" id="GO:0051015">
    <property type="term" value="F:actin filament binding"/>
    <property type="evidence" value="ECO:0007669"/>
    <property type="project" value="InterPro"/>
</dbReference>
<organism evidence="13">
    <name type="scientific">Culicoides sonorensis</name>
    <name type="common">Biting midge</name>
    <dbReference type="NCBI Taxonomy" id="179676"/>
    <lineage>
        <taxon>Eukaryota</taxon>
        <taxon>Metazoa</taxon>
        <taxon>Ecdysozoa</taxon>
        <taxon>Arthropoda</taxon>
        <taxon>Hexapoda</taxon>
        <taxon>Insecta</taxon>
        <taxon>Pterygota</taxon>
        <taxon>Neoptera</taxon>
        <taxon>Endopterygota</taxon>
        <taxon>Diptera</taxon>
        <taxon>Nematocera</taxon>
        <taxon>Chironomoidea</taxon>
        <taxon>Ceratopogonidae</taxon>
        <taxon>Ceratopogoninae</taxon>
        <taxon>Culicoides</taxon>
        <taxon>Monoculicoides</taxon>
    </lineage>
</organism>
<dbReference type="FunFam" id="3.40.20.10:FF:000001">
    <property type="entry name" value="Gelsolin"/>
    <property type="match status" value="1"/>
</dbReference>
<feature type="domain" description="DUF7904" evidence="11">
    <location>
        <begin position="444"/>
        <end position="539"/>
    </location>
</feature>
<dbReference type="InterPro" id="IPR029006">
    <property type="entry name" value="ADF-H/Gelsolin-like_dom_sf"/>
</dbReference>
<keyword evidence="4" id="KW-0677">Repeat</keyword>
<evidence type="ECO:0000256" key="2">
    <source>
        <dbReference type="ARBA" id="ARBA00008418"/>
    </source>
</evidence>
<dbReference type="CDD" id="cd11290">
    <property type="entry name" value="gelsolin_S1_like"/>
    <property type="match status" value="1"/>
</dbReference>
<dbReference type="Pfam" id="PF25480">
    <property type="entry name" value="DUF7904"/>
    <property type="match status" value="1"/>
</dbReference>
<dbReference type="SMART" id="SM00262">
    <property type="entry name" value="GEL"/>
    <property type="match status" value="6"/>
</dbReference>
<dbReference type="Pfam" id="PF00626">
    <property type="entry name" value="Gelsolin"/>
    <property type="match status" value="5"/>
</dbReference>
<dbReference type="CDD" id="cd11289">
    <property type="entry name" value="gelsolin_S2_like"/>
    <property type="match status" value="1"/>
</dbReference>
<evidence type="ECO:0000256" key="5">
    <source>
        <dbReference type="ARBA" id="ARBA00022837"/>
    </source>
</evidence>
<dbReference type="PRINTS" id="PR00597">
    <property type="entry name" value="GELSOLIN"/>
</dbReference>
<evidence type="ECO:0000256" key="7">
    <source>
        <dbReference type="ARBA" id="ARBA00023212"/>
    </source>
</evidence>
<dbReference type="CDD" id="cd11288">
    <property type="entry name" value="gelsolin_S5_like"/>
    <property type="match status" value="1"/>
</dbReference>
<dbReference type="Gene3D" id="3.40.20.10">
    <property type="entry name" value="Severin"/>
    <property type="match status" value="6"/>
</dbReference>
<evidence type="ECO:0000259" key="11">
    <source>
        <dbReference type="Pfam" id="PF25480"/>
    </source>
</evidence>
<evidence type="ECO:0000256" key="8">
    <source>
        <dbReference type="ARBA" id="ARBA00055420"/>
    </source>
</evidence>
<gene>
    <name evidence="13" type="primary">CSON000187</name>
</gene>
<proteinExistence type="inferred from homology"/>
<dbReference type="EMBL" id="UFQT01001020">
    <property type="protein sequence ID" value="SSX28520.1"/>
    <property type="molecule type" value="Genomic_DNA"/>
</dbReference>
<dbReference type="CDD" id="cd11292">
    <property type="entry name" value="gelsolin_S3_like"/>
    <property type="match status" value="1"/>
</dbReference>
<dbReference type="GO" id="GO:0005546">
    <property type="term" value="F:phosphatidylinositol-4,5-bisphosphate binding"/>
    <property type="evidence" value="ECO:0007669"/>
    <property type="project" value="TreeGrafter"/>
</dbReference>
<feature type="domain" description="Gelsolin-like" evidence="10">
    <location>
        <begin position="681"/>
        <end position="753"/>
    </location>
</feature>
<feature type="domain" description="Gelsolin-like" evidence="10">
    <location>
        <begin position="581"/>
        <end position="639"/>
    </location>
</feature>
<evidence type="ECO:0000259" key="10">
    <source>
        <dbReference type="Pfam" id="PF00626"/>
    </source>
</evidence>
<accession>A0A336MF08</accession>
<dbReference type="GO" id="GO:0015629">
    <property type="term" value="C:actin cytoskeleton"/>
    <property type="evidence" value="ECO:0007669"/>
    <property type="project" value="TreeGrafter"/>
</dbReference>
<dbReference type="PANTHER" id="PTHR11977:SF123">
    <property type="entry name" value="GELSOLIN"/>
    <property type="match status" value="1"/>
</dbReference>
<dbReference type="InterPro" id="IPR007123">
    <property type="entry name" value="Gelsolin-like_dom"/>
</dbReference>
<keyword evidence="5" id="KW-0106">Calcium</keyword>
<dbReference type="OMA" id="FREVQNH"/>
<keyword evidence="9" id="KW-0732">Signal</keyword>
<dbReference type="VEuPathDB" id="VectorBase:CSON000187"/>
<dbReference type="EMBL" id="UFQS01001020">
    <property type="protein sequence ID" value="SSX08604.1"/>
    <property type="molecule type" value="Genomic_DNA"/>
</dbReference>
<keyword evidence="7" id="KW-0206">Cytoskeleton</keyword>
<sequence>MNDLRKFLLFNSALIVLSFSTVLAATSQSKPPQRPIMHQAFANAGKKAGLEIWRIENFAPVAYPKNDYGKFYDGDSYIVMNTKVDNKGKLSWDIHFWLGTQTSQDEAGSAAIYTVQLDDQLGGEPVQHRETQEHESQLFLSYFKNGVRYENGGVASGFKQVETNAGGEKRLFQVKGKKNIRVRQVNLSVSAMNKGDCFILDAGRDIYVWVGKDSKRLEKLKAISAANQIRDQDHAGRANVIIVDEFSPEIDQQHFFEALGSGSFNAVPDASTAEDDAEFEQSDARRVTLYKSILYLSDAAGSLKIDTISEKPLKQEMLKTDDCFILDTGTGIYVWVGKKATKQEKEKSMAHAQTFLTTKKYPSWTQVHRTVEGAETAPFKQYFATWRDHGASHSRLIRAAINSDIESDVKNEIDDQTLQSLKKSGGHALGFMPDQGNGEPTIWLVQDAKLSLVPREAFGIFFGGDSYVIKYAYKNKQGQQRFLIYYWLGQESSNDEKLAAANFADKLNQEVGGKAIVVRIAHGYETRHFLKVFRGKMIIFSGGHVTGFKHVSDHTTGNKLFRIRGTSSDDVRADQLKEVASNLASDDVFILKTPKQTYVWYGKGGSKIEKQMANDVVKNINSDKNVVIVEEGKEPKEFWEALGGKASYNTEIDPPGAPLLDVRMFHCKILPRSKRIRFEEISSFEQADLDEDDVMLLDGGDEVYAWLGSGTTDEEKQKSMYMAKAYLMTDPTERNEDTAPIIRIHQSAENPGFKAFFPTWNDNFWNGK</sequence>
<dbReference type="FunFam" id="3.40.20.10:FF:000002">
    <property type="entry name" value="Gelsolin"/>
    <property type="match status" value="1"/>
</dbReference>
<dbReference type="GO" id="GO:0051016">
    <property type="term" value="P:barbed-end actin filament capping"/>
    <property type="evidence" value="ECO:0007669"/>
    <property type="project" value="TreeGrafter"/>
</dbReference>
<feature type="domain" description="Gelsolin-like" evidence="10">
    <location>
        <begin position="62"/>
        <end position="140"/>
    </location>
</feature>
<evidence type="ECO:0000256" key="6">
    <source>
        <dbReference type="ARBA" id="ARBA00023203"/>
    </source>
</evidence>
<feature type="domain" description="Gelsolin-like" evidence="10">
    <location>
        <begin position="179"/>
        <end position="245"/>
    </location>
</feature>
<protein>
    <submittedName>
        <fullName evidence="13">CSON000187 protein</fullName>
    </submittedName>
</protein>
<evidence type="ECO:0000256" key="4">
    <source>
        <dbReference type="ARBA" id="ARBA00022737"/>
    </source>
</evidence>
<dbReference type="InterPro" id="IPR007122">
    <property type="entry name" value="Villin/Gelsolin"/>
</dbReference>
<comment type="subcellular location">
    <subcellularLocation>
        <location evidence="1">Cytoplasm</location>
        <location evidence="1">Cytoskeleton</location>
    </subcellularLocation>
</comment>
<feature type="signal peptide" evidence="9">
    <location>
        <begin position="1"/>
        <end position="24"/>
    </location>
</feature>
<evidence type="ECO:0000256" key="9">
    <source>
        <dbReference type="SAM" id="SignalP"/>
    </source>
</evidence>
<reference evidence="13" key="2">
    <citation type="submission" date="2018-07" db="EMBL/GenBank/DDBJ databases">
        <authorList>
            <person name="Quirk P.G."/>
            <person name="Krulwich T.A."/>
        </authorList>
    </citation>
    <scope>NUCLEOTIDE SEQUENCE</scope>
</reference>
<evidence type="ECO:0000256" key="3">
    <source>
        <dbReference type="ARBA" id="ARBA00022490"/>
    </source>
</evidence>
<evidence type="ECO:0000313" key="12">
    <source>
        <dbReference type="EMBL" id="SSX08604.1"/>
    </source>
</evidence>
<dbReference type="InterPro" id="IPR057226">
    <property type="entry name" value="DUF7904"/>
</dbReference>
<comment type="similarity">
    <text evidence="2">Belongs to the villin/gelsolin family.</text>
</comment>
<dbReference type="PANTHER" id="PTHR11977">
    <property type="entry name" value="VILLIN"/>
    <property type="match status" value="1"/>
</dbReference>
<keyword evidence="6" id="KW-0009">Actin-binding</keyword>
<dbReference type="SUPFAM" id="SSF55753">
    <property type="entry name" value="Actin depolymerizing proteins"/>
    <property type="match status" value="6"/>
</dbReference>
<comment type="function">
    <text evidence="8">Calcium-regulated, actin-modulating protein that binds to the plus (or barbed) ends of actin monomers or filaments, preventing monomer exchange (end-blocking or capping). It can promote the assembly of monomers into filaments (nucleation) as well as sever filaments already formed.</text>
</comment>
<keyword evidence="3" id="KW-0963">Cytoplasm</keyword>
<name>A0A336MF08_CULSO</name>
<reference evidence="12" key="1">
    <citation type="submission" date="2018-04" db="EMBL/GenBank/DDBJ databases">
        <authorList>
            <person name="Go L.Y."/>
            <person name="Mitchell J.A."/>
        </authorList>
    </citation>
    <scope>NUCLEOTIDE SEQUENCE</scope>
    <source>
        <tissue evidence="12">Whole organism</tissue>
    </source>
</reference>